<evidence type="ECO:0000313" key="1">
    <source>
        <dbReference type="EMBL" id="JAH98940.1"/>
    </source>
</evidence>
<reference evidence="1" key="2">
    <citation type="journal article" date="2015" name="Fish Shellfish Immunol.">
        <title>Early steps in the European eel (Anguilla anguilla)-Vibrio vulnificus interaction in the gills: Role of the RtxA13 toxin.</title>
        <authorList>
            <person name="Callol A."/>
            <person name="Pajuelo D."/>
            <person name="Ebbesson L."/>
            <person name="Teles M."/>
            <person name="MacKenzie S."/>
            <person name="Amaro C."/>
        </authorList>
    </citation>
    <scope>NUCLEOTIDE SEQUENCE</scope>
</reference>
<proteinExistence type="predicted"/>
<protein>
    <submittedName>
        <fullName evidence="1">Uncharacterized protein</fullName>
    </submittedName>
</protein>
<sequence length="71" mass="8384">MMFQFVNSIQKGQSIIIKTKKRHITQQNNYLTKPFCHFTKTNEEECFIFQISPISESFIQAHVQLLYCIAV</sequence>
<reference evidence="1" key="1">
    <citation type="submission" date="2014-11" db="EMBL/GenBank/DDBJ databases">
        <authorList>
            <person name="Amaro Gonzalez C."/>
        </authorList>
    </citation>
    <scope>NUCLEOTIDE SEQUENCE</scope>
</reference>
<dbReference type="AlphaFoldDB" id="A0A0E9XAS9"/>
<accession>A0A0E9XAS9</accession>
<organism evidence="1">
    <name type="scientific">Anguilla anguilla</name>
    <name type="common">European freshwater eel</name>
    <name type="synonym">Muraena anguilla</name>
    <dbReference type="NCBI Taxonomy" id="7936"/>
    <lineage>
        <taxon>Eukaryota</taxon>
        <taxon>Metazoa</taxon>
        <taxon>Chordata</taxon>
        <taxon>Craniata</taxon>
        <taxon>Vertebrata</taxon>
        <taxon>Euteleostomi</taxon>
        <taxon>Actinopterygii</taxon>
        <taxon>Neopterygii</taxon>
        <taxon>Teleostei</taxon>
        <taxon>Anguilliformes</taxon>
        <taxon>Anguillidae</taxon>
        <taxon>Anguilla</taxon>
    </lineage>
</organism>
<dbReference type="EMBL" id="GBXM01009637">
    <property type="protein sequence ID" value="JAH98940.1"/>
    <property type="molecule type" value="Transcribed_RNA"/>
</dbReference>
<name>A0A0E9XAS9_ANGAN</name>